<name>A0A1H9NFS9_9PSEU</name>
<keyword evidence="3" id="KW-1185">Reference proteome</keyword>
<evidence type="ECO:0000313" key="3">
    <source>
        <dbReference type="Proteomes" id="UP000199352"/>
    </source>
</evidence>
<keyword evidence="1" id="KW-0732">Signal</keyword>
<evidence type="ECO:0000256" key="1">
    <source>
        <dbReference type="SAM" id="SignalP"/>
    </source>
</evidence>
<dbReference type="STRING" id="402600.SAMN05216188_110175"/>
<feature type="chain" id="PRO_5011525921" evidence="1">
    <location>
        <begin position="32"/>
        <end position="128"/>
    </location>
</feature>
<sequence length="128" mass="13414">MRLLGSPRAVAAAAAASVLLSLTVATPSAVAAQGCSTTPTFCAWEQPFFEGSVHNVTSPDPTPVLNFLLGGPRTCYDLNGPRRSFKNETGYTAVIYDDANCTSPNSVTVPDGYMNDNLSIGSVLFLPV</sequence>
<feature type="signal peptide" evidence="1">
    <location>
        <begin position="1"/>
        <end position="31"/>
    </location>
</feature>
<evidence type="ECO:0000313" key="2">
    <source>
        <dbReference type="EMBL" id="SER34519.1"/>
    </source>
</evidence>
<dbReference type="EMBL" id="FOFR01000010">
    <property type="protein sequence ID" value="SER34519.1"/>
    <property type="molecule type" value="Genomic_DNA"/>
</dbReference>
<dbReference type="PROSITE" id="PS51257">
    <property type="entry name" value="PROKAR_LIPOPROTEIN"/>
    <property type="match status" value="1"/>
</dbReference>
<dbReference type="Proteomes" id="UP000199352">
    <property type="component" value="Unassembled WGS sequence"/>
</dbReference>
<dbReference type="AlphaFoldDB" id="A0A1H9NFS9"/>
<proteinExistence type="predicted"/>
<dbReference type="Gene3D" id="2.60.20.10">
    <property type="entry name" value="Crystallins"/>
    <property type="match status" value="1"/>
</dbReference>
<organism evidence="2 3">
    <name type="scientific">Lentzea xinjiangensis</name>
    <dbReference type="NCBI Taxonomy" id="402600"/>
    <lineage>
        <taxon>Bacteria</taxon>
        <taxon>Bacillati</taxon>
        <taxon>Actinomycetota</taxon>
        <taxon>Actinomycetes</taxon>
        <taxon>Pseudonocardiales</taxon>
        <taxon>Pseudonocardiaceae</taxon>
        <taxon>Lentzea</taxon>
    </lineage>
</organism>
<dbReference type="Pfam" id="PF03995">
    <property type="entry name" value="Inhibitor_I36"/>
    <property type="match status" value="1"/>
</dbReference>
<dbReference type="RefSeq" id="WP_177221229.1">
    <property type="nucleotide sequence ID" value="NZ_FOFR01000010.1"/>
</dbReference>
<reference evidence="3" key="1">
    <citation type="submission" date="2016-10" db="EMBL/GenBank/DDBJ databases">
        <authorList>
            <person name="Varghese N."/>
            <person name="Submissions S."/>
        </authorList>
    </citation>
    <scope>NUCLEOTIDE SEQUENCE [LARGE SCALE GENOMIC DNA]</scope>
    <source>
        <strain evidence="3">CGMCC 4.3525</strain>
    </source>
</reference>
<protein>
    <submittedName>
        <fullName evidence="2">Peptidase inhibitor family I36</fullName>
    </submittedName>
</protein>
<accession>A0A1H9NFS9</accession>
<gene>
    <name evidence="2" type="ORF">SAMN05216188_110175</name>
</gene>